<dbReference type="AlphaFoldDB" id="A0A6G1JVY4"/>
<protein>
    <recommendedName>
        <fullName evidence="5">Peptidase S33 tripeptidyl aminopeptidase-like C-terminal domain-containing protein</fullName>
    </recommendedName>
</protein>
<evidence type="ECO:0000313" key="4">
    <source>
        <dbReference type="Proteomes" id="UP000799428"/>
    </source>
</evidence>
<evidence type="ECO:0000256" key="2">
    <source>
        <dbReference type="SAM" id="SignalP"/>
    </source>
</evidence>
<keyword evidence="2" id="KW-0732">Signal</keyword>
<dbReference type="PANTHER" id="PTHR36195">
    <property type="entry name" value="DOMAIN PROTEIN, PUTATIVE (AFU_ORTHOLOGUE AFUA_5G01990)-RELATED-RELATED"/>
    <property type="match status" value="1"/>
</dbReference>
<evidence type="ECO:0008006" key="5">
    <source>
        <dbReference type="Google" id="ProtNLM"/>
    </source>
</evidence>
<dbReference type="OrthoDB" id="3682664at2759"/>
<dbReference type="InterPro" id="IPR006771">
    <property type="entry name" value="CetA-like"/>
</dbReference>
<dbReference type="Pfam" id="PF04681">
    <property type="entry name" value="Bys1"/>
    <property type="match status" value="1"/>
</dbReference>
<feature type="signal peptide" evidence="2">
    <location>
        <begin position="1"/>
        <end position="17"/>
    </location>
</feature>
<reference evidence="3" key="1">
    <citation type="journal article" date="2020" name="Stud. Mycol.">
        <title>101 Dothideomycetes genomes: a test case for predicting lifestyles and emergence of pathogens.</title>
        <authorList>
            <person name="Haridas S."/>
            <person name="Albert R."/>
            <person name="Binder M."/>
            <person name="Bloem J."/>
            <person name="Labutti K."/>
            <person name="Salamov A."/>
            <person name="Andreopoulos B."/>
            <person name="Baker S."/>
            <person name="Barry K."/>
            <person name="Bills G."/>
            <person name="Bluhm B."/>
            <person name="Cannon C."/>
            <person name="Castanera R."/>
            <person name="Culley D."/>
            <person name="Daum C."/>
            <person name="Ezra D."/>
            <person name="Gonzalez J."/>
            <person name="Henrissat B."/>
            <person name="Kuo A."/>
            <person name="Liang C."/>
            <person name="Lipzen A."/>
            <person name="Lutzoni F."/>
            <person name="Magnuson J."/>
            <person name="Mondo S."/>
            <person name="Nolan M."/>
            <person name="Ohm R."/>
            <person name="Pangilinan J."/>
            <person name="Park H.-J."/>
            <person name="Ramirez L."/>
            <person name="Alfaro M."/>
            <person name="Sun H."/>
            <person name="Tritt A."/>
            <person name="Yoshinaga Y."/>
            <person name="Zwiers L.-H."/>
            <person name="Turgeon B."/>
            <person name="Goodwin S."/>
            <person name="Spatafora J."/>
            <person name="Crous P."/>
            <person name="Grigoriev I."/>
        </authorList>
    </citation>
    <scope>NUCLEOTIDE SEQUENCE</scope>
    <source>
        <strain evidence="3">CBS 279.74</strain>
    </source>
</reference>
<organism evidence="3 4">
    <name type="scientific">Pleomassaria siparia CBS 279.74</name>
    <dbReference type="NCBI Taxonomy" id="1314801"/>
    <lineage>
        <taxon>Eukaryota</taxon>
        <taxon>Fungi</taxon>
        <taxon>Dikarya</taxon>
        <taxon>Ascomycota</taxon>
        <taxon>Pezizomycotina</taxon>
        <taxon>Dothideomycetes</taxon>
        <taxon>Pleosporomycetidae</taxon>
        <taxon>Pleosporales</taxon>
        <taxon>Pleomassariaceae</taxon>
        <taxon>Pleomassaria</taxon>
    </lineage>
</organism>
<feature type="region of interest" description="Disordered" evidence="1">
    <location>
        <begin position="168"/>
        <end position="187"/>
    </location>
</feature>
<accession>A0A6G1JVY4</accession>
<name>A0A6G1JVY4_9PLEO</name>
<proteinExistence type="predicted"/>
<keyword evidence="4" id="KW-1185">Reference proteome</keyword>
<dbReference type="PANTHER" id="PTHR36195:SF4">
    <property type="entry name" value="DOMAIN PROTEIN, PUTATIVE (AFU_ORTHOLOGUE AFUA_5G01990)-RELATED"/>
    <property type="match status" value="1"/>
</dbReference>
<evidence type="ECO:0000313" key="3">
    <source>
        <dbReference type="EMBL" id="KAF2704415.1"/>
    </source>
</evidence>
<dbReference type="Proteomes" id="UP000799428">
    <property type="component" value="Unassembled WGS sequence"/>
</dbReference>
<evidence type="ECO:0000256" key="1">
    <source>
        <dbReference type="SAM" id="MobiDB-lite"/>
    </source>
</evidence>
<feature type="chain" id="PRO_5026043014" description="Peptidase S33 tripeptidyl aminopeptidase-like C-terminal domain-containing protein" evidence="2">
    <location>
        <begin position="18"/>
        <end position="640"/>
    </location>
</feature>
<dbReference type="EMBL" id="MU005782">
    <property type="protein sequence ID" value="KAF2704415.1"/>
    <property type="molecule type" value="Genomic_DNA"/>
</dbReference>
<sequence length="640" mass="71800">MVGQVLTLSALVALSQAKAIVSNNCHYDVHLSSVPNVQGFADSLTLGPGEYYEEPWRPGTSVNPGIAIKLSSPPNGINESKSEIDFQYTLDHDKVWIDLSALQGSAPRSNVTFFTCHGPYNSPNVPTRQCSVTDDIELAICSNTRIGPAEDITSPEVIKDCSNPRVARDGQMKTHRRPRQCNPRVVGPKRTSTQYKAVVDKAKKEADPNTPLKKIKSVPLKTVLQSRSHWADKVPGCFRNQTIPGHEAELIKNLYNFIYHECTSGTPIEGVHAEECAGVIKYLYKSAGHECTSDTPIQGVSAEEYAAVIKDTKAFYPDIDKPVVALPLSHQSHKTKVYIGKIFQKLISHVDADKVKQFLGKINNDYDFTTEEEVAHHHTNKKSALASAVPGKVNATANVDTRKPQPAILLAGMCHKFLPDPRDCGEVQELLTKQEGNHGLRFIIEKTYDANDKRSHKPTVYVGNVCKTFVPHVRCSKLEHHLKKEYHDYYHFTDDESTSTNHTALPKYQPSISINSLCRKFMPKVNCEDVGKSFAYWNPAFLFLFYRFYIPHNDTKVYLGHTCDKFTPSTRCNKLERYLQRRYPGLSFSNNRSNTHGGIVPWSKSSIAIDGLCKEFMPTVNCSSVQEDLEYWNPSFNFTT</sequence>
<gene>
    <name evidence="3" type="ORF">K504DRAFT_537919</name>
</gene>